<feature type="compositionally biased region" description="Basic and acidic residues" evidence="5">
    <location>
        <begin position="764"/>
        <end position="773"/>
    </location>
</feature>
<feature type="compositionally biased region" description="Acidic residues" evidence="5">
    <location>
        <begin position="222"/>
        <end position="235"/>
    </location>
</feature>
<feature type="compositionally biased region" description="Basic and acidic residues" evidence="5">
    <location>
        <begin position="928"/>
        <end position="1163"/>
    </location>
</feature>
<feature type="compositionally biased region" description="Basic and acidic residues" evidence="5">
    <location>
        <begin position="911"/>
        <end position="921"/>
    </location>
</feature>
<feature type="region of interest" description="Disordered" evidence="5">
    <location>
        <begin position="272"/>
        <end position="305"/>
    </location>
</feature>
<dbReference type="OMA" id="TGHHDIS"/>
<organism evidence="7 8">
    <name type="scientific">Macleaya cordata</name>
    <name type="common">Five-seeded plume-poppy</name>
    <name type="synonym">Bocconia cordata</name>
    <dbReference type="NCBI Taxonomy" id="56857"/>
    <lineage>
        <taxon>Eukaryota</taxon>
        <taxon>Viridiplantae</taxon>
        <taxon>Streptophyta</taxon>
        <taxon>Embryophyta</taxon>
        <taxon>Tracheophyta</taxon>
        <taxon>Spermatophyta</taxon>
        <taxon>Magnoliopsida</taxon>
        <taxon>Ranunculales</taxon>
        <taxon>Papaveraceae</taxon>
        <taxon>Papaveroideae</taxon>
        <taxon>Macleaya</taxon>
    </lineage>
</organism>
<name>A0A200QIP3_MACCD</name>
<keyword evidence="8" id="KW-1185">Reference proteome</keyword>
<dbReference type="GO" id="GO:0006397">
    <property type="term" value="P:mRNA processing"/>
    <property type="evidence" value="ECO:0007669"/>
    <property type="project" value="UniProtKB-KW"/>
</dbReference>
<evidence type="ECO:0000256" key="4">
    <source>
        <dbReference type="ARBA" id="ARBA00023242"/>
    </source>
</evidence>
<evidence type="ECO:0000256" key="3">
    <source>
        <dbReference type="ARBA" id="ARBA00022664"/>
    </source>
</evidence>
<feature type="compositionally biased region" description="Basic and acidic residues" evidence="5">
    <location>
        <begin position="1302"/>
        <end position="1315"/>
    </location>
</feature>
<evidence type="ECO:0000259" key="6">
    <source>
        <dbReference type="Pfam" id="PF05182"/>
    </source>
</evidence>
<feature type="compositionally biased region" description="Polar residues" evidence="5">
    <location>
        <begin position="1247"/>
        <end position="1277"/>
    </location>
</feature>
<evidence type="ECO:0000313" key="8">
    <source>
        <dbReference type="Proteomes" id="UP000195402"/>
    </source>
</evidence>
<dbReference type="FunCoup" id="A0A200QIP3">
    <property type="interactions" value="1115"/>
</dbReference>
<dbReference type="InterPro" id="IPR044976">
    <property type="entry name" value="FIPS5/FIPS3-like"/>
</dbReference>
<feature type="compositionally biased region" description="Basic and acidic residues" evidence="5">
    <location>
        <begin position="845"/>
        <end position="900"/>
    </location>
</feature>
<feature type="compositionally biased region" description="Basic and acidic residues" evidence="5">
    <location>
        <begin position="1398"/>
        <end position="1416"/>
    </location>
</feature>
<dbReference type="EMBL" id="MVGT01002011">
    <property type="protein sequence ID" value="OVA10314.1"/>
    <property type="molecule type" value="Genomic_DNA"/>
</dbReference>
<keyword evidence="4" id="KW-0539">Nucleus</keyword>
<protein>
    <submittedName>
        <fullName evidence="7">Pre-mRNA polyadenylation factor Fip1</fullName>
    </submittedName>
</protein>
<accession>A0A200QIP3</accession>
<feature type="compositionally biased region" description="Basic and acidic residues" evidence="5">
    <location>
        <begin position="1363"/>
        <end position="1390"/>
    </location>
</feature>
<feature type="region of interest" description="Disordered" evidence="5">
    <location>
        <begin position="541"/>
        <end position="560"/>
    </location>
</feature>
<dbReference type="PANTHER" id="PTHR36884:SF1">
    <property type="entry name" value="FIP1[V]-LIKE PROTEIN"/>
    <property type="match status" value="1"/>
</dbReference>
<dbReference type="GO" id="GO:0016607">
    <property type="term" value="C:nuclear speck"/>
    <property type="evidence" value="ECO:0007669"/>
    <property type="project" value="TreeGrafter"/>
</dbReference>
<feature type="compositionally biased region" description="Basic and acidic residues" evidence="5">
    <location>
        <begin position="811"/>
        <end position="838"/>
    </location>
</feature>
<reference evidence="7 8" key="1">
    <citation type="journal article" date="2017" name="Mol. Plant">
        <title>The Genome of Medicinal Plant Macleaya cordata Provides New Insights into Benzylisoquinoline Alkaloids Metabolism.</title>
        <authorList>
            <person name="Liu X."/>
            <person name="Liu Y."/>
            <person name="Huang P."/>
            <person name="Ma Y."/>
            <person name="Qing Z."/>
            <person name="Tang Q."/>
            <person name="Cao H."/>
            <person name="Cheng P."/>
            <person name="Zheng Y."/>
            <person name="Yuan Z."/>
            <person name="Zhou Y."/>
            <person name="Liu J."/>
            <person name="Tang Z."/>
            <person name="Zhuo Y."/>
            <person name="Zhang Y."/>
            <person name="Yu L."/>
            <person name="Huang J."/>
            <person name="Yang P."/>
            <person name="Peng Q."/>
            <person name="Zhang J."/>
            <person name="Jiang W."/>
            <person name="Zhang Z."/>
            <person name="Lin K."/>
            <person name="Ro D.K."/>
            <person name="Chen X."/>
            <person name="Xiong X."/>
            <person name="Shang Y."/>
            <person name="Huang S."/>
            <person name="Zeng J."/>
        </authorList>
    </citation>
    <scope>NUCLEOTIDE SEQUENCE [LARGE SCALE GENOMIC DNA]</scope>
    <source>
        <strain evidence="8">cv. BLH2017</strain>
        <tissue evidence="7">Root</tissue>
    </source>
</reference>
<dbReference type="GO" id="GO:0003723">
    <property type="term" value="F:RNA binding"/>
    <property type="evidence" value="ECO:0007669"/>
    <property type="project" value="TreeGrafter"/>
</dbReference>
<evidence type="ECO:0000256" key="5">
    <source>
        <dbReference type="SAM" id="MobiDB-lite"/>
    </source>
</evidence>
<feature type="domain" description="Pre-mRNA polyadenylation factor Fip1" evidence="6">
    <location>
        <begin position="420"/>
        <end position="462"/>
    </location>
</feature>
<comment type="subcellular location">
    <subcellularLocation>
        <location evidence="1">Nucleus</location>
    </subcellularLocation>
</comment>
<dbReference type="InParanoid" id="A0A200QIP3"/>
<comment type="similarity">
    <text evidence="2">Belongs to the FIP1 family.</text>
</comment>
<dbReference type="PANTHER" id="PTHR36884">
    <property type="entry name" value="FIP1[III]-LIKE PROTEIN"/>
    <property type="match status" value="1"/>
</dbReference>
<feature type="compositionally biased region" description="Acidic residues" evidence="5">
    <location>
        <begin position="601"/>
        <end position="613"/>
    </location>
</feature>
<feature type="region of interest" description="Disordered" evidence="5">
    <location>
        <begin position="695"/>
        <end position="1475"/>
    </location>
</feature>
<dbReference type="Proteomes" id="UP000195402">
    <property type="component" value="Unassembled WGS sequence"/>
</dbReference>
<feature type="compositionally biased region" description="Basic and acidic residues" evidence="5">
    <location>
        <begin position="1187"/>
        <end position="1223"/>
    </location>
</feature>
<dbReference type="OrthoDB" id="1917198at2759"/>
<keyword evidence="3" id="KW-0507">mRNA processing</keyword>
<dbReference type="InterPro" id="IPR007854">
    <property type="entry name" value="Fip1_dom"/>
</dbReference>
<sequence length="1502" mass="169346">MEDDDDDFGDLYTDVLRPFSTPTALSCSSAPPPSQPLSLSTFSSNPPPPPSSDPNNLQSDDDDDILFGAPDPKFSLPSQTLISDPKQSTPPGRSIDDEAAPNRNNDKDRFEEQEVSRVSPKVEVEEVTRVLESSGVQVKSEPCVSSEIGDVKVGETTDNKDRVFVEKGDTFTGQVKLEDNELDAEPIIPGLSSSSPPPPFNPPRVFENEEEDSNKTSKREDDDWEDSDSDSEDDLQIVLNEPVGVDRNENEDEEDGEDLVIVAGGDQIHHNQLGEEQQLGEDLAKPTMDGERKEIGEGPKAPNGGMMVNAVGPRPIYNNQGFHPHHSQFKYVRPGAAAVPGGAMVGPAGVQSQVRPPVNMGPLAGAGRGDWRPMGMKTAPMMQKNFQPGFGFPGWGNNSLGIGFGRGPEFTLPSHKTVFDIDIDSFEEKPWRHPGVDTSDFFNFGLNEETWKDYCKQLGQLRLEATMQSKIRVYESGRSVQDYDPDLPPELAAAAGVQDFAAENPNLGRTDGGQGDLTVQGRGAAHSRPLIPTGRAIQVEAGYGAERVPSTESRQPRMRDSDAIIEIVLQDSVDDDSFTENGTHEQLDNELQGEDLKGDRDNDEDVEQPDNESFDPFPYNGTKKEIVGRRDPFVGSVRNNIHEGDGILPFPSEAAIHYHPGSKGRSPVYSGGIFGTPHEGRRPQGTVRDRYSHLNAEDGNDVIPNQGASVNRSYGQNNEKSGRSSGGNRTPESSSQVQVDAARVPIEQQKDDMHNELATTDSSVRGDGDEMGRDTILTSDTTEDGGLLHSVKKQLTSQVEQPAVQEIDEGYDLRTTRSSDNSRARSESSRDYQKKRDGGEEEVVQEDHARRMGDMRRRRDEDEHSFRKRGNSDRDGRQEIERNLMPVKVREDSYHSHRDPYPNSAYHSRTKTTDFEMRRESNSTGARQRRDEDTHVRRVKDEDTRKRERAEEIGSRHGSKARESESNERDEHHHSRKRLDNSEWRSRHEKVVGHSQKDRDDYSMNRHENLNDPPTKRRKDEEHPRREQAEKEEYLHGFRPREGTSRRKRESDDFMEQMREDRPRLRDKPDDQHFIRHRDEDWRQRERDDWQRLKQPHEDTLSNRQREEGRGAVRNSRGTEDKPLVGNARAKDESRGLGFEKDYPFKDKKRQSEQPKRREREEDGTLPQHRGREDVYASEKYTNNGDRNPRHERSSKNNDHYVDNRQWLHKERPKETSRSKESEGGDQTTVARSKRKHEEPSAHRNVKVSTKGASEQESGNLLTSGPTESRVPGQSRTLSSSSLSKKNHQEHEVPQQHNSSRSHREDASSDDERQNTRRRQSKQDSFMSDKERNRSTNSKTKETNKKNNKNDPSSLASEQPDEPPVKKVETVDNQHQHTLGEGKAAGDTEITRSTPGSRDLDSDRIGEDRSHLDTVAKLRKRSERFKLPMPSEKDASGNRKMDNEVVTAQSETAADAAEIKPERPARKRKWGLGMPGEKNYVPVQADTINGFLPVQASSVGYG</sequence>
<feature type="region of interest" description="Disordered" evidence="5">
    <location>
        <begin position="575"/>
        <end position="626"/>
    </location>
</feature>
<evidence type="ECO:0000313" key="7">
    <source>
        <dbReference type="EMBL" id="OVA10314.1"/>
    </source>
</evidence>
<proteinExistence type="inferred from homology"/>
<feature type="compositionally biased region" description="Polar residues" evidence="5">
    <location>
        <begin position="726"/>
        <end position="738"/>
    </location>
</feature>
<feature type="compositionally biased region" description="Basic and acidic residues" evidence="5">
    <location>
        <begin position="282"/>
        <end position="297"/>
    </location>
</feature>
<feature type="region of interest" description="Disordered" evidence="5">
    <location>
        <begin position="21"/>
        <end position="120"/>
    </location>
</feature>
<feature type="compositionally biased region" description="Polar residues" evidence="5">
    <location>
        <begin position="76"/>
        <end position="91"/>
    </location>
</feature>
<dbReference type="STRING" id="56857.A0A200QIP3"/>
<feature type="region of interest" description="Disordered" evidence="5">
    <location>
        <begin position="170"/>
        <end position="255"/>
    </location>
</feature>
<feature type="compositionally biased region" description="Polar residues" evidence="5">
    <location>
        <begin position="706"/>
        <end position="719"/>
    </location>
</feature>
<feature type="compositionally biased region" description="Basic and acidic residues" evidence="5">
    <location>
        <begin position="1327"/>
        <end position="1349"/>
    </location>
</feature>
<gene>
    <name evidence="7" type="ORF">BVC80_8911g19</name>
</gene>
<feature type="compositionally biased region" description="Basic and acidic residues" evidence="5">
    <location>
        <begin position="1431"/>
        <end position="1443"/>
    </location>
</feature>
<feature type="compositionally biased region" description="Basic and acidic residues" evidence="5">
    <location>
        <begin position="104"/>
        <end position="120"/>
    </location>
</feature>
<evidence type="ECO:0000256" key="2">
    <source>
        <dbReference type="ARBA" id="ARBA00007459"/>
    </source>
</evidence>
<dbReference type="Pfam" id="PF05182">
    <property type="entry name" value="Fip1"/>
    <property type="match status" value="1"/>
</dbReference>
<evidence type="ECO:0000256" key="1">
    <source>
        <dbReference type="ARBA" id="ARBA00004123"/>
    </source>
</evidence>
<comment type="caution">
    <text evidence="7">The sequence shown here is derived from an EMBL/GenBank/DDBJ whole genome shotgun (WGS) entry which is preliminary data.</text>
</comment>